<dbReference type="Gene3D" id="3.30.1520.10">
    <property type="entry name" value="Phox-like domain"/>
    <property type="match status" value="1"/>
</dbReference>
<evidence type="ECO:0000259" key="3">
    <source>
        <dbReference type="PROSITE" id="PS50195"/>
    </source>
</evidence>
<dbReference type="GO" id="GO:0015031">
    <property type="term" value="P:protein transport"/>
    <property type="evidence" value="ECO:0007669"/>
    <property type="project" value="InterPro"/>
</dbReference>
<gene>
    <name evidence="4" type="ORF">MUK42_08052</name>
</gene>
<organism evidence="4 5">
    <name type="scientific">Musa troglodytarum</name>
    <name type="common">fe'i banana</name>
    <dbReference type="NCBI Taxonomy" id="320322"/>
    <lineage>
        <taxon>Eukaryota</taxon>
        <taxon>Viridiplantae</taxon>
        <taxon>Streptophyta</taxon>
        <taxon>Embryophyta</taxon>
        <taxon>Tracheophyta</taxon>
        <taxon>Spermatophyta</taxon>
        <taxon>Magnoliopsida</taxon>
        <taxon>Liliopsida</taxon>
        <taxon>Zingiberales</taxon>
        <taxon>Musaceae</taxon>
        <taxon>Musa</taxon>
    </lineage>
</organism>
<feature type="coiled-coil region" evidence="1">
    <location>
        <begin position="526"/>
        <end position="610"/>
    </location>
</feature>
<dbReference type="PANTHER" id="PTHR46856:SF1">
    <property type="entry name" value="PX DOMAIN-CONTAINING PROTEIN EREL1-RELATED"/>
    <property type="match status" value="1"/>
</dbReference>
<dbReference type="Proteomes" id="UP001055439">
    <property type="component" value="Chromosome 8"/>
</dbReference>
<evidence type="ECO:0000256" key="2">
    <source>
        <dbReference type="SAM" id="MobiDB-lite"/>
    </source>
</evidence>
<feature type="region of interest" description="Disordered" evidence="2">
    <location>
        <begin position="278"/>
        <end position="297"/>
    </location>
</feature>
<dbReference type="InterPro" id="IPR044588">
    <property type="entry name" value="EREX-like"/>
</dbReference>
<dbReference type="GO" id="GO:0005768">
    <property type="term" value="C:endosome"/>
    <property type="evidence" value="ECO:0007669"/>
    <property type="project" value="UniProtKB-ARBA"/>
</dbReference>
<feature type="domain" description="PX" evidence="3">
    <location>
        <begin position="150"/>
        <end position="269"/>
    </location>
</feature>
<protein>
    <submittedName>
        <fullName evidence="4">PX</fullName>
    </submittedName>
</protein>
<dbReference type="EMBL" id="CP097510">
    <property type="protein sequence ID" value="URE40497.1"/>
    <property type="molecule type" value="Genomic_DNA"/>
</dbReference>
<evidence type="ECO:0000313" key="4">
    <source>
        <dbReference type="EMBL" id="URE40497.1"/>
    </source>
</evidence>
<dbReference type="GO" id="GO:0035091">
    <property type="term" value="F:phosphatidylinositol binding"/>
    <property type="evidence" value="ECO:0007669"/>
    <property type="project" value="InterPro"/>
</dbReference>
<keyword evidence="5" id="KW-1185">Reference proteome</keyword>
<dbReference type="AlphaFoldDB" id="A0A9E7I2X6"/>
<dbReference type="SUPFAM" id="SSF64268">
    <property type="entry name" value="PX domain"/>
    <property type="match status" value="1"/>
</dbReference>
<name>A0A9E7I2X6_9LILI</name>
<dbReference type="InterPro" id="IPR001683">
    <property type="entry name" value="PX_dom"/>
</dbReference>
<proteinExistence type="predicted"/>
<feature type="compositionally biased region" description="Polar residues" evidence="2">
    <location>
        <begin position="114"/>
        <end position="127"/>
    </location>
</feature>
<dbReference type="GO" id="GO:0016020">
    <property type="term" value="C:membrane"/>
    <property type="evidence" value="ECO:0007669"/>
    <property type="project" value="UniProtKB-ARBA"/>
</dbReference>
<dbReference type="SMART" id="SM00312">
    <property type="entry name" value="PX"/>
    <property type="match status" value="1"/>
</dbReference>
<dbReference type="Pfam" id="PF00787">
    <property type="entry name" value="PX"/>
    <property type="match status" value="1"/>
</dbReference>
<sequence>MLSSPSPAPPKVSVAAAAAAAAAAACNSTAETASLGFVKLPRRHCCDGGKHAWLHEERGRRRRGKDRSDGSSVVSPRLASPLGGCFQLFLLDPISSASCPSLPSRRDPPFFLPQGTSDSSGDGQEQSPEAPPRWDLPAAPRHGLEPSPETLGTCASSSSPLDLRFLLRGQFYRIHVGIQSPEGISTSHGLLRRFSDFLKLYSALKKTFPRRDIPAAPPKHAFLRINASRMLLEERRRALEEWMGKLLSDIEFSRSAPVAGFLELEVAARSAFQYVNNHPTEPSSTDSTAAPSLIPARPSSSASVADCSKIALKSHTVATKSPSMPSDICSENVDETSDLETPRKGKIREFDTSTEDLTFHDVSNGILGESFLDQPEDFIKSKLNQRRGYLVSERETTGGSSFRDRIESISSDHGHDKLYGHARRLSSESVGSDISSIRGSELSFTGAANSLWDGSLDVPVGAEIPNAMDAFAGLGGQSLDSAQIVLPIDQRHKLNRVLLTMQRRLGTAKTDMEDLIARLNQEMAVKEYLTTKVKDLEVELEATEQKGKENLQQAIFIERERVTQMQWDMDELRRKCSEMESKLKLEQNEKSRAELEKMTASDEKEVLLQELGSKQEELLNMRKHLGEQESKSKADIKVLVKEVKFLRKSQAELKELLNQTLKEKSELEGFLHKEKQKWSNAKSASKNLLHECRVLRDWLQECIVNFLADEEDKFTISPSSLSDALDLLATSDNRIGLLLAEAQLLARNDEEACIDDDDDAQTSEFSGSGIASNGENPMRADDNDDDDEMRSILTDMFIDNARLRKQVNSVIRCALNTVIKPEREESNEVSSRKTVLNRFLER</sequence>
<keyword evidence="1" id="KW-0175">Coiled coil</keyword>
<evidence type="ECO:0000256" key="1">
    <source>
        <dbReference type="SAM" id="Coils"/>
    </source>
</evidence>
<evidence type="ECO:0000313" key="5">
    <source>
        <dbReference type="Proteomes" id="UP001055439"/>
    </source>
</evidence>
<feature type="region of interest" description="Disordered" evidence="2">
    <location>
        <begin position="100"/>
        <end position="157"/>
    </location>
</feature>
<feature type="region of interest" description="Disordered" evidence="2">
    <location>
        <begin position="321"/>
        <end position="343"/>
    </location>
</feature>
<feature type="region of interest" description="Disordered" evidence="2">
    <location>
        <begin position="757"/>
        <end position="787"/>
    </location>
</feature>
<feature type="compositionally biased region" description="Polar residues" evidence="2">
    <location>
        <begin position="278"/>
        <end position="290"/>
    </location>
</feature>
<dbReference type="OrthoDB" id="76516at2759"/>
<feature type="compositionally biased region" description="Polar residues" evidence="2">
    <location>
        <begin position="762"/>
        <end position="775"/>
    </location>
</feature>
<dbReference type="PANTHER" id="PTHR46856">
    <property type="entry name" value="PX DOMAIN-CONTAINING PROTEIN EREL1-RELATED"/>
    <property type="match status" value="1"/>
</dbReference>
<accession>A0A9E7I2X6</accession>
<reference evidence="4" key="1">
    <citation type="submission" date="2022-05" db="EMBL/GenBank/DDBJ databases">
        <title>The Musa troglodytarum L. genome provides insights into the mechanism of non-climacteric behaviour and enrichment of carotenoids.</title>
        <authorList>
            <person name="Wang J."/>
        </authorList>
    </citation>
    <scope>NUCLEOTIDE SEQUENCE</scope>
    <source>
        <tissue evidence="4">Leaf</tissue>
    </source>
</reference>
<dbReference type="PROSITE" id="PS50195">
    <property type="entry name" value="PX"/>
    <property type="match status" value="1"/>
</dbReference>
<dbReference type="InterPro" id="IPR036871">
    <property type="entry name" value="PX_dom_sf"/>
</dbReference>